<dbReference type="EMBL" id="ML977340">
    <property type="protein sequence ID" value="KAF2109971.1"/>
    <property type="molecule type" value="Genomic_DNA"/>
</dbReference>
<dbReference type="Proteomes" id="UP000799770">
    <property type="component" value="Unassembled WGS sequence"/>
</dbReference>
<evidence type="ECO:0000256" key="1">
    <source>
        <dbReference type="SAM" id="MobiDB-lite"/>
    </source>
</evidence>
<name>A0A6A5YUY6_9PLEO</name>
<proteinExistence type="predicted"/>
<sequence length="278" mass="32148">MVSINRDQLALWMSHPDYVEQIDLHSKDFGWTEGQTCTRSMIMIVEVEKSEELVKARGKARSLYRLKFSLRSNDPVVSQIRTVECCKRLQDFLHHDGMGRQNQALCYDSGKLEKRQQLLLDAHSANASVKYEEHETDIQGLDLPPYTRGHFAFLYDATKPPRINQSPLQYEESLDPLKPLTLSRYSVVALRFCLEKYWSPSGRTSKLKMEEIYVLQSAPSSWGRQTRDRVKRQLAGPTNSPTRARVRLQAAFARTKRSAARDDSDELDDSNKRPRREE</sequence>
<evidence type="ECO:0000313" key="2">
    <source>
        <dbReference type="EMBL" id="KAF2109971.1"/>
    </source>
</evidence>
<keyword evidence="3" id="KW-1185">Reference proteome</keyword>
<feature type="region of interest" description="Disordered" evidence="1">
    <location>
        <begin position="252"/>
        <end position="278"/>
    </location>
</feature>
<accession>A0A6A5YUY6</accession>
<evidence type="ECO:0000313" key="3">
    <source>
        <dbReference type="Proteomes" id="UP000799770"/>
    </source>
</evidence>
<gene>
    <name evidence="2" type="ORF">BDV96DRAFT_635868</name>
</gene>
<feature type="compositionally biased region" description="Basic and acidic residues" evidence="1">
    <location>
        <begin position="269"/>
        <end position="278"/>
    </location>
</feature>
<reference evidence="2" key="1">
    <citation type="journal article" date="2020" name="Stud. Mycol.">
        <title>101 Dothideomycetes genomes: a test case for predicting lifestyles and emergence of pathogens.</title>
        <authorList>
            <person name="Haridas S."/>
            <person name="Albert R."/>
            <person name="Binder M."/>
            <person name="Bloem J."/>
            <person name="Labutti K."/>
            <person name="Salamov A."/>
            <person name="Andreopoulos B."/>
            <person name="Baker S."/>
            <person name="Barry K."/>
            <person name="Bills G."/>
            <person name="Bluhm B."/>
            <person name="Cannon C."/>
            <person name="Castanera R."/>
            <person name="Culley D."/>
            <person name="Daum C."/>
            <person name="Ezra D."/>
            <person name="Gonzalez J."/>
            <person name="Henrissat B."/>
            <person name="Kuo A."/>
            <person name="Liang C."/>
            <person name="Lipzen A."/>
            <person name="Lutzoni F."/>
            <person name="Magnuson J."/>
            <person name="Mondo S."/>
            <person name="Nolan M."/>
            <person name="Ohm R."/>
            <person name="Pangilinan J."/>
            <person name="Park H.-J."/>
            <person name="Ramirez L."/>
            <person name="Alfaro M."/>
            <person name="Sun H."/>
            <person name="Tritt A."/>
            <person name="Yoshinaga Y."/>
            <person name="Zwiers L.-H."/>
            <person name="Turgeon B."/>
            <person name="Goodwin S."/>
            <person name="Spatafora J."/>
            <person name="Crous P."/>
            <person name="Grigoriev I."/>
        </authorList>
    </citation>
    <scope>NUCLEOTIDE SEQUENCE</scope>
    <source>
        <strain evidence="2">CBS 627.86</strain>
    </source>
</reference>
<protein>
    <submittedName>
        <fullName evidence="2">Uncharacterized protein</fullName>
    </submittedName>
</protein>
<organism evidence="2 3">
    <name type="scientific">Lophiotrema nucula</name>
    <dbReference type="NCBI Taxonomy" id="690887"/>
    <lineage>
        <taxon>Eukaryota</taxon>
        <taxon>Fungi</taxon>
        <taxon>Dikarya</taxon>
        <taxon>Ascomycota</taxon>
        <taxon>Pezizomycotina</taxon>
        <taxon>Dothideomycetes</taxon>
        <taxon>Pleosporomycetidae</taxon>
        <taxon>Pleosporales</taxon>
        <taxon>Lophiotremataceae</taxon>
        <taxon>Lophiotrema</taxon>
    </lineage>
</organism>
<dbReference type="AlphaFoldDB" id="A0A6A5YUY6"/>